<dbReference type="EMBL" id="MT371208">
    <property type="protein sequence ID" value="QQO74726.1"/>
    <property type="molecule type" value="mRNA"/>
</dbReference>
<accession>A0A7T8DVS7</accession>
<dbReference type="AlphaFoldDB" id="A0A7T8DVS7"/>
<evidence type="ECO:0000259" key="2">
    <source>
        <dbReference type="Pfam" id="PF07127"/>
    </source>
</evidence>
<dbReference type="Pfam" id="PF07127">
    <property type="entry name" value="Nodulin_late"/>
    <property type="match status" value="1"/>
</dbReference>
<protein>
    <submittedName>
        <fullName evidence="3">Nodule-specific cysteine-rich peptide L58</fullName>
    </submittedName>
</protein>
<sequence length="57" mass="6675">MTQIILFYYVLIVFFSLFLVVAIRTGIPCISDDGCPKFTYPLFVKCMFNVCEIWNLQ</sequence>
<keyword evidence="1" id="KW-0472">Membrane</keyword>
<keyword evidence="1" id="KW-0812">Transmembrane</keyword>
<keyword evidence="1" id="KW-1133">Transmembrane helix</keyword>
<feature type="transmembrane region" description="Helical" evidence="1">
    <location>
        <begin position="6"/>
        <end position="27"/>
    </location>
</feature>
<reference evidence="3" key="1">
    <citation type="journal article" date="2020" name="Mol. Cell">
        <title>Proteome analysis reveals a significant host-specific response in Rhizobium leguminosarum bv viciae endosymbiotic cells.</title>
        <authorList>
            <person name="Duran D."/>
            <person name="Albareda M."/>
            <person name="Marina A."/>
            <person name="Garcia C."/>
            <person name="Ruiz-Argueso T."/>
            <person name="Palacios J."/>
        </authorList>
    </citation>
    <scope>NUCLEOTIDE SEQUENCE</scope>
    <source>
        <tissue evidence="3">Root nodules</tissue>
    </source>
</reference>
<evidence type="ECO:0000256" key="1">
    <source>
        <dbReference type="SAM" id="Phobius"/>
    </source>
</evidence>
<organism evidence="3">
    <name type="scientific">Lens culinaris</name>
    <name type="common">Lentil</name>
    <name type="synonym">Cicer lens</name>
    <dbReference type="NCBI Taxonomy" id="3864"/>
    <lineage>
        <taxon>Eukaryota</taxon>
        <taxon>Viridiplantae</taxon>
        <taxon>Streptophyta</taxon>
        <taxon>Embryophyta</taxon>
        <taxon>Tracheophyta</taxon>
        <taxon>Spermatophyta</taxon>
        <taxon>Magnoliopsida</taxon>
        <taxon>eudicotyledons</taxon>
        <taxon>Gunneridae</taxon>
        <taxon>Pentapetalae</taxon>
        <taxon>rosids</taxon>
        <taxon>fabids</taxon>
        <taxon>Fabales</taxon>
        <taxon>Fabaceae</taxon>
        <taxon>Papilionoideae</taxon>
        <taxon>50 kb inversion clade</taxon>
        <taxon>NPAAA clade</taxon>
        <taxon>Hologalegina</taxon>
        <taxon>IRL clade</taxon>
        <taxon>Fabeae</taxon>
        <taxon>Lens</taxon>
    </lineage>
</organism>
<dbReference type="InterPro" id="IPR009810">
    <property type="entry name" value="Nodulin_late_dom"/>
</dbReference>
<name>A0A7T8DVS7_LENCU</name>
<feature type="domain" description="Late nodulin" evidence="2">
    <location>
        <begin position="1"/>
        <end position="52"/>
    </location>
</feature>
<evidence type="ECO:0000313" key="3">
    <source>
        <dbReference type="EMBL" id="QQO74726.1"/>
    </source>
</evidence>
<dbReference type="GO" id="GO:0046872">
    <property type="term" value="F:metal ion binding"/>
    <property type="evidence" value="ECO:0007669"/>
    <property type="project" value="InterPro"/>
</dbReference>
<proteinExistence type="evidence at transcript level"/>